<name>A0ABN2BL05_9ACTN</name>
<accession>A0ABN2BL05</accession>
<evidence type="ECO:0000313" key="2">
    <source>
        <dbReference type="EMBL" id="GAA1541081.1"/>
    </source>
</evidence>
<feature type="domain" description="Pvc16 N-terminal" evidence="1">
    <location>
        <begin position="7"/>
        <end position="165"/>
    </location>
</feature>
<gene>
    <name evidence="2" type="ORF">GCM10009827_070630</name>
</gene>
<dbReference type="Pfam" id="PF14065">
    <property type="entry name" value="Pvc16_N"/>
    <property type="match status" value="1"/>
</dbReference>
<comment type="caution">
    <text evidence="2">The sequence shown here is derived from an EMBL/GenBank/DDBJ whole genome shotgun (WGS) entry which is preliminary data.</text>
</comment>
<dbReference type="EMBL" id="BAAAQD010000016">
    <property type="protein sequence ID" value="GAA1541081.1"/>
    <property type="molecule type" value="Genomic_DNA"/>
</dbReference>
<keyword evidence="3" id="KW-1185">Reference proteome</keyword>
<reference evidence="2 3" key="1">
    <citation type="journal article" date="2019" name="Int. J. Syst. Evol. Microbiol.">
        <title>The Global Catalogue of Microorganisms (GCM) 10K type strain sequencing project: providing services to taxonomists for standard genome sequencing and annotation.</title>
        <authorList>
            <consortium name="The Broad Institute Genomics Platform"/>
            <consortium name="The Broad Institute Genome Sequencing Center for Infectious Disease"/>
            <person name="Wu L."/>
            <person name="Ma J."/>
        </authorList>
    </citation>
    <scope>NUCLEOTIDE SEQUENCE [LARGE SCALE GENOMIC DNA]</scope>
    <source>
        <strain evidence="2 3">JCM 15933</strain>
    </source>
</reference>
<dbReference type="RefSeq" id="WP_344506896.1">
    <property type="nucleotide sequence ID" value="NZ_BAAAQD010000016.1"/>
</dbReference>
<evidence type="ECO:0000313" key="3">
    <source>
        <dbReference type="Proteomes" id="UP001501470"/>
    </source>
</evidence>
<dbReference type="InterPro" id="IPR025351">
    <property type="entry name" value="Pvc16_N"/>
</dbReference>
<evidence type="ECO:0000259" key="1">
    <source>
        <dbReference type="Pfam" id="PF14065"/>
    </source>
</evidence>
<organism evidence="2 3">
    <name type="scientific">Dactylosporangium maewongense</name>
    <dbReference type="NCBI Taxonomy" id="634393"/>
    <lineage>
        <taxon>Bacteria</taxon>
        <taxon>Bacillati</taxon>
        <taxon>Actinomycetota</taxon>
        <taxon>Actinomycetes</taxon>
        <taxon>Micromonosporales</taxon>
        <taxon>Micromonosporaceae</taxon>
        <taxon>Dactylosporangium</taxon>
    </lineage>
</organism>
<dbReference type="Proteomes" id="UP001501470">
    <property type="component" value="Unassembled WGS sequence"/>
</dbReference>
<proteinExistence type="predicted"/>
<protein>
    <recommendedName>
        <fullName evidence="1">Pvc16 N-terminal domain-containing protein</fullName>
    </recommendedName>
</protein>
<sequence>MAPVIAEVGRALSALLYEELGREVQLSLDAPVGDMSVRVDVSLFDLAEDVTRRQHGAVRLHDEDGRVVGVRPPPRYIVLSYAVTAWAVDPLAAHGLLDAVLQMALRHPVLPPEHLASIAEPVTMALRDAPPGLCAGLGIPLKAAVCLAVTVPVTPDMARPVGPPVGTGLRLSIADPQHRPALTEA</sequence>